<accession>A0A8T1DMI3</accession>
<evidence type="ECO:0000313" key="5">
    <source>
        <dbReference type="Proteomes" id="UP000736787"/>
    </source>
</evidence>
<reference evidence="3" key="1">
    <citation type="submission" date="2018-10" db="EMBL/GenBank/DDBJ databases">
        <title>Effector identification in a new, highly contiguous assembly of the strawberry crown rot pathogen Phytophthora cactorum.</title>
        <authorList>
            <person name="Armitage A.D."/>
            <person name="Nellist C.F."/>
            <person name="Bates H."/>
            <person name="Vickerstaff R.J."/>
            <person name="Harrison R.J."/>
        </authorList>
    </citation>
    <scope>NUCLEOTIDE SEQUENCE</scope>
    <source>
        <strain evidence="1">15-7</strain>
        <strain evidence="2">4032</strain>
        <strain evidence="3">4040</strain>
        <strain evidence="4">P421</strain>
    </source>
</reference>
<protein>
    <submittedName>
        <fullName evidence="3">Uncharacterized protein</fullName>
    </submittedName>
</protein>
<dbReference type="EMBL" id="RCMG01000866">
    <property type="protein sequence ID" value="KAG2844185.1"/>
    <property type="molecule type" value="Genomic_DNA"/>
</dbReference>
<dbReference type="Proteomes" id="UP000774804">
    <property type="component" value="Unassembled WGS sequence"/>
</dbReference>
<name>A0A8T1DMI3_9STRA</name>
<dbReference type="EMBL" id="RCMI01000886">
    <property type="protein sequence ID" value="KAG2895204.1"/>
    <property type="molecule type" value="Genomic_DNA"/>
</dbReference>
<evidence type="ECO:0000313" key="3">
    <source>
        <dbReference type="EMBL" id="KAG2942817.1"/>
    </source>
</evidence>
<dbReference type="AlphaFoldDB" id="A0A8T1DMI3"/>
<evidence type="ECO:0000313" key="1">
    <source>
        <dbReference type="EMBL" id="KAG2844185.1"/>
    </source>
</evidence>
<gene>
    <name evidence="1" type="ORF">PC113_g18444</name>
    <name evidence="2" type="ORF">PC115_g17915</name>
    <name evidence="3" type="ORF">PC117_g9632</name>
    <name evidence="4" type="ORF">PC129_g15303</name>
</gene>
<evidence type="ECO:0000313" key="4">
    <source>
        <dbReference type="EMBL" id="KAG3213771.1"/>
    </source>
</evidence>
<dbReference type="Proteomes" id="UP000735874">
    <property type="component" value="Unassembled WGS sequence"/>
</dbReference>
<evidence type="ECO:0000313" key="2">
    <source>
        <dbReference type="EMBL" id="KAG2895204.1"/>
    </source>
</evidence>
<dbReference type="EMBL" id="RCMV01000699">
    <property type="protein sequence ID" value="KAG3213771.1"/>
    <property type="molecule type" value="Genomic_DNA"/>
</dbReference>
<organism evidence="3 5">
    <name type="scientific">Phytophthora cactorum</name>
    <dbReference type="NCBI Taxonomy" id="29920"/>
    <lineage>
        <taxon>Eukaryota</taxon>
        <taxon>Sar</taxon>
        <taxon>Stramenopiles</taxon>
        <taxon>Oomycota</taxon>
        <taxon>Peronosporomycetes</taxon>
        <taxon>Peronosporales</taxon>
        <taxon>Peronosporaceae</taxon>
        <taxon>Phytophthora</taxon>
    </lineage>
</organism>
<comment type="caution">
    <text evidence="3">The sequence shown here is derived from an EMBL/GenBank/DDBJ whole genome shotgun (WGS) entry which is preliminary data.</text>
</comment>
<proteinExistence type="predicted"/>
<dbReference type="Proteomes" id="UP000736787">
    <property type="component" value="Unassembled WGS sequence"/>
</dbReference>
<dbReference type="Proteomes" id="UP000760860">
    <property type="component" value="Unassembled WGS sequence"/>
</dbReference>
<sequence>MSTAGRAGSRQIRETRITENGVQEAVQVDIDEVPLQCARLSTPGKNVVKDANLKSGRIATGHTGMAD</sequence>
<dbReference type="EMBL" id="RCMK01000223">
    <property type="protein sequence ID" value="KAG2942817.1"/>
    <property type="molecule type" value="Genomic_DNA"/>
</dbReference>